<dbReference type="Proteomes" id="UP000663832">
    <property type="component" value="Unassembled WGS sequence"/>
</dbReference>
<protein>
    <submittedName>
        <fullName evidence="2">Uncharacterized protein</fullName>
    </submittedName>
</protein>
<dbReference type="Proteomes" id="UP000663877">
    <property type="component" value="Unassembled WGS sequence"/>
</dbReference>
<reference evidence="2" key="1">
    <citation type="submission" date="2021-02" db="EMBL/GenBank/DDBJ databases">
        <authorList>
            <person name="Nowell W R."/>
        </authorList>
    </citation>
    <scope>NUCLEOTIDE SEQUENCE</scope>
</reference>
<accession>A0A815QWC7</accession>
<proteinExistence type="predicted"/>
<dbReference type="EMBL" id="CAJNOM010000494">
    <property type="protein sequence ID" value="CAF1468801.1"/>
    <property type="molecule type" value="Genomic_DNA"/>
</dbReference>
<dbReference type="EMBL" id="CAJNOI010000146">
    <property type="protein sequence ID" value="CAF1127618.1"/>
    <property type="molecule type" value="Genomic_DNA"/>
</dbReference>
<gene>
    <name evidence="1" type="ORF">BJG266_LOCUS22814</name>
    <name evidence="2" type="ORF">QVE165_LOCUS41435</name>
    <name evidence="3" type="ORF">QVE165_LOCUS41472</name>
</gene>
<keyword evidence="4" id="KW-1185">Reference proteome</keyword>
<organism evidence="2 4">
    <name type="scientific">Adineta steineri</name>
    <dbReference type="NCBI Taxonomy" id="433720"/>
    <lineage>
        <taxon>Eukaryota</taxon>
        <taxon>Metazoa</taxon>
        <taxon>Spiralia</taxon>
        <taxon>Gnathifera</taxon>
        <taxon>Rotifera</taxon>
        <taxon>Eurotatoria</taxon>
        <taxon>Bdelloidea</taxon>
        <taxon>Adinetida</taxon>
        <taxon>Adinetidae</taxon>
        <taxon>Adineta</taxon>
    </lineage>
</organism>
<evidence type="ECO:0000313" key="1">
    <source>
        <dbReference type="EMBL" id="CAF1127618.1"/>
    </source>
</evidence>
<evidence type="ECO:0000313" key="4">
    <source>
        <dbReference type="Proteomes" id="UP000663832"/>
    </source>
</evidence>
<dbReference type="AlphaFoldDB" id="A0A815QWC7"/>
<evidence type="ECO:0000313" key="3">
    <source>
        <dbReference type="EMBL" id="CAF1469322.1"/>
    </source>
</evidence>
<comment type="caution">
    <text evidence="2">The sequence shown here is derived from an EMBL/GenBank/DDBJ whole genome shotgun (WGS) entry which is preliminary data.</text>
</comment>
<dbReference type="OrthoDB" id="10005383at2759"/>
<sequence length="155" mass="16981">MPALHCVLDSSYIHRPDSDKQQPFQIMTENNTTTGKDECESSCSNSDRHRYYSFDQGSTCNKCRDWYRLGNRWNKCPDAACSGITKKDTDGHPDGGGSTRTYINGHGQATGWDITGSTSTRDYDGGRLGSGAYIVTHGTASTSKGHPDLCTCEIK</sequence>
<evidence type="ECO:0000313" key="2">
    <source>
        <dbReference type="EMBL" id="CAF1468801.1"/>
    </source>
</evidence>
<name>A0A815QWC7_9BILA</name>
<dbReference type="EMBL" id="CAJNOM010000495">
    <property type="protein sequence ID" value="CAF1469322.1"/>
    <property type="molecule type" value="Genomic_DNA"/>
</dbReference>